<dbReference type="EMBL" id="PVLQ01000012">
    <property type="protein sequence ID" value="PRD66526.1"/>
    <property type="molecule type" value="Genomic_DNA"/>
</dbReference>
<dbReference type="InterPro" id="IPR042100">
    <property type="entry name" value="Bug_dom1"/>
</dbReference>
<dbReference type="Proteomes" id="UP000238589">
    <property type="component" value="Unassembled WGS sequence"/>
</dbReference>
<comment type="caution">
    <text evidence="3">The sequence shown here is derived from an EMBL/GenBank/DDBJ whole genome shotgun (WGS) entry which is preliminary data.</text>
</comment>
<name>A0A2S9K7U2_9BURK</name>
<dbReference type="RefSeq" id="WP_105747366.1">
    <property type="nucleotide sequence ID" value="NZ_PVLQ01000012.1"/>
</dbReference>
<accession>A0A2S9K7U2</accession>
<reference evidence="3 4" key="1">
    <citation type="submission" date="2018-03" db="EMBL/GenBank/DDBJ databases">
        <title>Comparative genomics illustrates the genes involved in a hyperalkaliphilic mechanisms of Serpentinomonas isolated from highly-alkaline calcium-rich serpentinized springs.</title>
        <authorList>
            <person name="Suzuki S."/>
            <person name="Ishii S."/>
            <person name="Walworth N."/>
            <person name="Bird L."/>
            <person name="Kuenen J.G."/>
            <person name="Nealson K.H."/>
        </authorList>
    </citation>
    <scope>NUCLEOTIDE SEQUENCE [LARGE SCALE GENOMIC DNA]</scope>
    <source>
        <strain evidence="3 4">P1</strain>
    </source>
</reference>
<evidence type="ECO:0000256" key="1">
    <source>
        <dbReference type="ARBA" id="ARBA00006987"/>
    </source>
</evidence>
<keyword evidence="2" id="KW-0732">Signal</keyword>
<evidence type="ECO:0000313" key="3">
    <source>
        <dbReference type="EMBL" id="PRD66526.1"/>
    </source>
</evidence>
<dbReference type="InterPro" id="IPR005064">
    <property type="entry name" value="BUG"/>
</dbReference>
<gene>
    <name evidence="3" type="ORF">C6P64_04405</name>
</gene>
<dbReference type="PROSITE" id="PS51318">
    <property type="entry name" value="TAT"/>
    <property type="match status" value="1"/>
</dbReference>
<evidence type="ECO:0000313" key="4">
    <source>
        <dbReference type="Proteomes" id="UP000238589"/>
    </source>
</evidence>
<feature type="chain" id="PRO_5015506442" evidence="2">
    <location>
        <begin position="33"/>
        <end position="334"/>
    </location>
</feature>
<organism evidence="3 4">
    <name type="scientific">Malikia granosa</name>
    <dbReference type="NCBI Taxonomy" id="263067"/>
    <lineage>
        <taxon>Bacteria</taxon>
        <taxon>Pseudomonadati</taxon>
        <taxon>Pseudomonadota</taxon>
        <taxon>Betaproteobacteria</taxon>
        <taxon>Burkholderiales</taxon>
        <taxon>Comamonadaceae</taxon>
        <taxon>Malikia</taxon>
    </lineage>
</organism>
<proteinExistence type="inferred from homology"/>
<dbReference type="CDD" id="cd07012">
    <property type="entry name" value="PBP2_Bug_TTT"/>
    <property type="match status" value="1"/>
</dbReference>
<dbReference type="Gene3D" id="3.40.190.10">
    <property type="entry name" value="Periplasmic binding protein-like II"/>
    <property type="match status" value="1"/>
</dbReference>
<dbReference type="SUPFAM" id="SSF53850">
    <property type="entry name" value="Periplasmic binding protein-like II"/>
    <property type="match status" value="1"/>
</dbReference>
<protein>
    <submittedName>
        <fullName evidence="3">MFS transporter</fullName>
    </submittedName>
</protein>
<dbReference type="PANTHER" id="PTHR42928:SF5">
    <property type="entry name" value="BLR1237 PROTEIN"/>
    <property type="match status" value="1"/>
</dbReference>
<dbReference type="Pfam" id="PF03401">
    <property type="entry name" value="TctC"/>
    <property type="match status" value="1"/>
</dbReference>
<keyword evidence="4" id="KW-1185">Reference proteome</keyword>
<evidence type="ECO:0000256" key="2">
    <source>
        <dbReference type="SAM" id="SignalP"/>
    </source>
</evidence>
<comment type="similarity">
    <text evidence="1">Belongs to the UPF0065 (bug) family.</text>
</comment>
<dbReference type="InterPro" id="IPR006311">
    <property type="entry name" value="TAT_signal"/>
</dbReference>
<dbReference type="AlphaFoldDB" id="A0A2S9K7U2"/>
<dbReference type="Gene3D" id="3.40.190.150">
    <property type="entry name" value="Bordetella uptake gene, domain 1"/>
    <property type="match status" value="1"/>
</dbReference>
<feature type="signal peptide" evidence="2">
    <location>
        <begin position="1"/>
        <end position="32"/>
    </location>
</feature>
<sequence>MTNPRLTLLRRRAVSALLAATLAAALGPTALAQGSWPTARPITWVVPYPAAGSTDVLGRHIAQRLGAALGTPVVVDNRAGATGTIGGALVVKAPKDGFTVLHTTIGAQAIAPHLMGKLPYDPLQDLEPVALVGTFPQLVVVAPSQPFRSVAELIAAAKARPGQMAYASGGNGTILQMQAELLAQRTGVKFIHVPYRGDTPALQDTLGGQVQFMFAPLAAALPHVKSGKLRALAVTSAARLKSLPDVPTMAEAGQKDFVVEQWQAVYLPAGTPAPVVQRLNTEINKALREPAVIELADQLGITLVGGTPQQLAAVQRADSATWARVISSGNLQID</sequence>
<dbReference type="PIRSF" id="PIRSF017082">
    <property type="entry name" value="YflP"/>
    <property type="match status" value="1"/>
</dbReference>
<dbReference type="OrthoDB" id="8678477at2"/>
<dbReference type="PANTHER" id="PTHR42928">
    <property type="entry name" value="TRICARBOXYLATE-BINDING PROTEIN"/>
    <property type="match status" value="1"/>
</dbReference>